<evidence type="ECO:0000256" key="7">
    <source>
        <dbReference type="ARBA" id="ARBA00023136"/>
    </source>
</evidence>
<feature type="transmembrane region" description="Helical" evidence="8">
    <location>
        <begin position="398"/>
        <end position="417"/>
    </location>
</feature>
<comment type="similarity">
    <text evidence="2">Belongs to the major facilitator superfamily.</text>
</comment>
<feature type="transmembrane region" description="Helical" evidence="8">
    <location>
        <begin position="135"/>
        <end position="155"/>
    </location>
</feature>
<evidence type="ECO:0000256" key="2">
    <source>
        <dbReference type="ARBA" id="ARBA00008335"/>
    </source>
</evidence>
<dbReference type="GO" id="GO:0005886">
    <property type="term" value="C:plasma membrane"/>
    <property type="evidence" value="ECO:0007669"/>
    <property type="project" value="TreeGrafter"/>
</dbReference>
<evidence type="ECO:0000256" key="1">
    <source>
        <dbReference type="ARBA" id="ARBA00004127"/>
    </source>
</evidence>
<keyword evidence="7 8" id="KW-0472">Membrane</keyword>
<keyword evidence="6" id="KW-0406">Ion transport</keyword>
<evidence type="ECO:0000256" key="4">
    <source>
        <dbReference type="ARBA" id="ARBA00022692"/>
    </source>
</evidence>
<reference evidence="9 10" key="1">
    <citation type="journal article" date="2004" name="Nature">
        <title>Genome evolution in yeasts.</title>
        <authorList>
            <consortium name="Genolevures"/>
            <person name="Dujon B."/>
            <person name="Sherman D."/>
            <person name="Fischer G."/>
            <person name="Durrens P."/>
            <person name="Casaregola S."/>
            <person name="Lafontaine I."/>
            <person name="de Montigny J."/>
            <person name="Marck C."/>
            <person name="Neuveglise C."/>
            <person name="Talla E."/>
            <person name="Goffard N."/>
            <person name="Frangeul L."/>
            <person name="Aigle M."/>
            <person name="Anthouard V."/>
            <person name="Babour A."/>
            <person name="Barbe V."/>
            <person name="Barnay S."/>
            <person name="Blanchin S."/>
            <person name="Beckerich J.M."/>
            <person name="Beyne E."/>
            <person name="Bleykasten C."/>
            <person name="Boisrame A."/>
            <person name="Boyer J."/>
            <person name="Cattolico L."/>
            <person name="Confanioleri F."/>
            <person name="de Daruvar A."/>
            <person name="Despons L."/>
            <person name="Fabre E."/>
            <person name="Fairhead C."/>
            <person name="Ferry-Dumazet H."/>
            <person name="Groppi A."/>
            <person name="Hantraye F."/>
            <person name="Hennequin C."/>
            <person name="Jauniaux N."/>
            <person name="Joyet P."/>
            <person name="Kachouri R."/>
            <person name="Kerrest A."/>
            <person name="Koszul R."/>
            <person name="Lemaire M."/>
            <person name="Lesur I."/>
            <person name="Ma L."/>
            <person name="Muller H."/>
            <person name="Nicaud J.M."/>
            <person name="Nikolski M."/>
            <person name="Oztas S."/>
            <person name="Ozier-Kalogeropoulos O."/>
            <person name="Pellenz S."/>
            <person name="Potier S."/>
            <person name="Richard G.F."/>
            <person name="Straub M.L."/>
            <person name="Suleau A."/>
            <person name="Swennene D."/>
            <person name="Tekaia F."/>
            <person name="Wesolowski-Louvel M."/>
            <person name="Westhof E."/>
            <person name="Wirth B."/>
            <person name="Zeniou-Meyer M."/>
            <person name="Zivanovic I."/>
            <person name="Bolotin-Fukuhara M."/>
            <person name="Thierry A."/>
            <person name="Bouchier C."/>
            <person name="Caudron B."/>
            <person name="Scarpelli C."/>
            <person name="Gaillardin C."/>
            <person name="Weissenbach J."/>
            <person name="Wincker P."/>
            <person name="Souciet J.L."/>
        </authorList>
    </citation>
    <scope>NUCLEOTIDE SEQUENCE [LARGE SCALE GENOMIC DNA]</scope>
    <source>
        <strain evidence="10">ATCC 8585 / CBS 2359 / DSM 70799 / NBRC 1267 / NRRL Y-1140 / WM37</strain>
    </source>
</reference>
<dbReference type="GO" id="GO:0005768">
    <property type="term" value="C:endosome"/>
    <property type="evidence" value="ECO:0007669"/>
    <property type="project" value="TreeGrafter"/>
</dbReference>
<evidence type="ECO:0000313" key="9">
    <source>
        <dbReference type="EMBL" id="CAH01054.1"/>
    </source>
</evidence>
<evidence type="ECO:0000256" key="5">
    <source>
        <dbReference type="ARBA" id="ARBA00022989"/>
    </source>
</evidence>
<dbReference type="AlphaFoldDB" id="Q6CV35"/>
<protein>
    <submittedName>
        <fullName evidence="9">KLLA0C00220p</fullName>
    </submittedName>
</protein>
<feature type="transmembrane region" description="Helical" evidence="8">
    <location>
        <begin position="110"/>
        <end position="129"/>
    </location>
</feature>
<dbReference type="KEGG" id="kla:KLLA0_C00220g"/>
<feature type="transmembrane region" description="Helical" evidence="8">
    <location>
        <begin position="167"/>
        <end position="185"/>
    </location>
</feature>
<dbReference type="EMBL" id="CR382123">
    <property type="protein sequence ID" value="CAH01054.1"/>
    <property type="molecule type" value="Genomic_DNA"/>
</dbReference>
<proteinExistence type="inferred from homology"/>
<accession>Q6CV35</accession>
<dbReference type="SUPFAM" id="SSF103473">
    <property type="entry name" value="MFS general substrate transporter"/>
    <property type="match status" value="1"/>
</dbReference>
<feature type="transmembrane region" description="Helical" evidence="8">
    <location>
        <begin position="423"/>
        <end position="442"/>
    </location>
</feature>
<dbReference type="eggNOG" id="KOG0254">
    <property type="taxonomic scope" value="Eukaryota"/>
</dbReference>
<sequence length="624" mass="69840">MHNNPVLKMENDQIEDGVGHRKEGAAEKINEMDEDSKKGVQFSGVCDGMKQTKSLVIRKTEIMASQYNTWYSQVLFLSCAFLCAYGYSLDSSIRYVYMTYATNSYNTHSLLSTISIINMMISAVAQLFFAGLSDVFGRLRLMIVAILFYVVGTVIQSQAYDIQRYAAGSVFYNIGVVGVMLQVSLFLADNSSLKWRLLYSFVPAWPAIINMWVSGNIVKAANPLVNWSWNIAMWAFILPLSCVPLLCCVVHMRWKASKTPEWQELESELTFYQKHGFVHTIVEVFWKVDIVGLLLLTASMGCILVPLTIAGGISEQWNNGKIIGPLVLGVFLVPLTIYWESNWAKVPFAPFLLLKDRGIWAPMSIMFLVCFIYQMAAGYLYTILLVSMNQTELSATRIMNLYSFVAGIYSPIFGFVVARTGRLKSFMLVGCCLYFLVMGLFYRYRGGLGAESGIIGAMVVWGIASCMYTYPVTTSAQSVTSHENMATVTAMLLTIFRIGGAVGASVSGAIWTNLLYPKLLQNLGDVELASAAYTAPLTFIVSHPWNTEVRTAMIDAYRHVQKYEVLVGLIFVAPMLVLTFCLRDPELTDDYGQKLAEGQCVQTEGEDPIAEWFSDRFKKLKRRV</sequence>
<feature type="transmembrane region" description="Helical" evidence="8">
    <location>
        <begin position="490"/>
        <end position="516"/>
    </location>
</feature>
<dbReference type="Proteomes" id="UP000000598">
    <property type="component" value="Chromosome C"/>
</dbReference>
<dbReference type="GO" id="GO:0005774">
    <property type="term" value="C:vacuolar membrane"/>
    <property type="evidence" value="ECO:0007669"/>
    <property type="project" value="TreeGrafter"/>
</dbReference>
<dbReference type="InParanoid" id="Q6CV35"/>
<comment type="subcellular location">
    <subcellularLocation>
        <location evidence="1">Endomembrane system</location>
        <topology evidence="1">Multi-pass membrane protein</topology>
    </subcellularLocation>
</comment>
<dbReference type="HOGENOM" id="CLU_012970_2_1_1"/>
<dbReference type="Gene3D" id="1.20.1250.20">
    <property type="entry name" value="MFS general substrate transporter like domains"/>
    <property type="match status" value="2"/>
</dbReference>
<dbReference type="PANTHER" id="PTHR23501">
    <property type="entry name" value="MAJOR FACILITATOR SUPERFAMILY"/>
    <property type="match status" value="1"/>
</dbReference>
<dbReference type="Pfam" id="PF07690">
    <property type="entry name" value="MFS_1"/>
    <property type="match status" value="1"/>
</dbReference>
<feature type="transmembrane region" description="Helical" evidence="8">
    <location>
        <begin position="197"/>
        <end position="218"/>
    </location>
</feature>
<feature type="transmembrane region" description="Helical" evidence="8">
    <location>
        <begin position="359"/>
        <end position="386"/>
    </location>
</feature>
<dbReference type="OMA" id="VAQHEYI"/>
<organism evidence="9 10">
    <name type="scientific">Kluyveromyces lactis (strain ATCC 8585 / CBS 2359 / DSM 70799 / NBRC 1267 / NRRL Y-1140 / WM37)</name>
    <name type="common">Yeast</name>
    <name type="synonym">Candida sphaerica</name>
    <dbReference type="NCBI Taxonomy" id="284590"/>
    <lineage>
        <taxon>Eukaryota</taxon>
        <taxon>Fungi</taxon>
        <taxon>Dikarya</taxon>
        <taxon>Ascomycota</taxon>
        <taxon>Saccharomycotina</taxon>
        <taxon>Saccharomycetes</taxon>
        <taxon>Saccharomycetales</taxon>
        <taxon>Saccharomycetaceae</taxon>
        <taxon>Kluyveromyces</taxon>
    </lineage>
</organism>
<keyword evidence="10" id="KW-1185">Reference proteome</keyword>
<name>Q6CV35_KLULA</name>
<keyword evidence="4 8" id="KW-0812">Transmembrane</keyword>
<feature type="transmembrane region" description="Helical" evidence="8">
    <location>
        <begin position="322"/>
        <end position="339"/>
    </location>
</feature>
<dbReference type="InterPro" id="IPR011701">
    <property type="entry name" value="MFS"/>
</dbReference>
<feature type="transmembrane region" description="Helical" evidence="8">
    <location>
        <begin position="454"/>
        <end position="470"/>
    </location>
</feature>
<evidence type="ECO:0000313" key="10">
    <source>
        <dbReference type="Proteomes" id="UP000000598"/>
    </source>
</evidence>
<dbReference type="GO" id="GO:0015343">
    <property type="term" value="F:siderophore-iron transmembrane transporter activity"/>
    <property type="evidence" value="ECO:0007669"/>
    <property type="project" value="TreeGrafter"/>
</dbReference>
<keyword evidence="5 8" id="KW-1133">Transmembrane helix</keyword>
<dbReference type="PaxDb" id="284590-Q6CV35"/>
<feature type="transmembrane region" description="Helical" evidence="8">
    <location>
        <begin position="70"/>
        <end position="89"/>
    </location>
</feature>
<evidence type="ECO:0000256" key="3">
    <source>
        <dbReference type="ARBA" id="ARBA00022448"/>
    </source>
</evidence>
<dbReference type="FunFam" id="1.20.1250.20:FF:000197">
    <property type="entry name" value="Siderophore iron transporter 1"/>
    <property type="match status" value="1"/>
</dbReference>
<gene>
    <name evidence="9" type="ORF">KLLA0_C00220g</name>
</gene>
<dbReference type="InterPro" id="IPR036259">
    <property type="entry name" value="MFS_trans_sf"/>
</dbReference>
<dbReference type="PANTHER" id="PTHR23501:SF92">
    <property type="entry name" value="GLUTATHIONE EXCHANGER 1-RELATED"/>
    <property type="match status" value="1"/>
</dbReference>
<feature type="transmembrane region" description="Helical" evidence="8">
    <location>
        <begin position="290"/>
        <end position="310"/>
    </location>
</feature>
<keyword evidence="3" id="KW-0813">Transport</keyword>
<evidence type="ECO:0000256" key="6">
    <source>
        <dbReference type="ARBA" id="ARBA00023065"/>
    </source>
</evidence>
<dbReference type="FunCoup" id="Q6CV35">
    <property type="interactions" value="46"/>
</dbReference>
<evidence type="ECO:0000256" key="8">
    <source>
        <dbReference type="SAM" id="Phobius"/>
    </source>
</evidence>
<feature type="transmembrane region" description="Helical" evidence="8">
    <location>
        <begin position="565"/>
        <end position="582"/>
    </location>
</feature>
<dbReference type="CDD" id="cd17322">
    <property type="entry name" value="MFS_ARN_like"/>
    <property type="match status" value="1"/>
</dbReference>
<feature type="transmembrane region" description="Helical" evidence="8">
    <location>
        <begin position="230"/>
        <end position="252"/>
    </location>
</feature>